<dbReference type="PANTHER" id="PTHR47326:SF1">
    <property type="entry name" value="HTH PSQ-TYPE DOMAIN-CONTAINING PROTEIN"/>
    <property type="match status" value="1"/>
</dbReference>
<dbReference type="PANTHER" id="PTHR47326">
    <property type="entry name" value="TRANSPOSABLE ELEMENT TC3 TRANSPOSASE-LIKE PROTEIN"/>
    <property type="match status" value="1"/>
</dbReference>
<sequence>MDVPVNLYWDHWFQHDGCPAHYGRQVREHLDQTYPDRWIGRGGAVEWPARSPDITPLDFYLWGVMEAHVYETPVESEEDLIARVVMAGEAVRQDIGVFTRVRGEWLARCRKCIENNGGHVEHL</sequence>
<proteinExistence type="predicted"/>
<accession>A0A1Y1L9V9</accession>
<dbReference type="Gene3D" id="3.30.420.10">
    <property type="entry name" value="Ribonuclease H-like superfamily/Ribonuclease H"/>
    <property type="match status" value="1"/>
</dbReference>
<dbReference type="InterPro" id="IPR036397">
    <property type="entry name" value="RNaseH_sf"/>
</dbReference>
<dbReference type="EMBL" id="GEZM01061493">
    <property type="protein sequence ID" value="JAV70433.1"/>
    <property type="molecule type" value="Transcribed_RNA"/>
</dbReference>
<organism evidence="1">
    <name type="scientific">Photinus pyralis</name>
    <name type="common">Common eastern firefly</name>
    <name type="synonym">Lampyris pyralis</name>
    <dbReference type="NCBI Taxonomy" id="7054"/>
    <lineage>
        <taxon>Eukaryota</taxon>
        <taxon>Metazoa</taxon>
        <taxon>Ecdysozoa</taxon>
        <taxon>Arthropoda</taxon>
        <taxon>Hexapoda</taxon>
        <taxon>Insecta</taxon>
        <taxon>Pterygota</taxon>
        <taxon>Neoptera</taxon>
        <taxon>Endopterygota</taxon>
        <taxon>Coleoptera</taxon>
        <taxon>Polyphaga</taxon>
        <taxon>Elateriformia</taxon>
        <taxon>Elateroidea</taxon>
        <taxon>Lampyridae</taxon>
        <taxon>Lampyrinae</taxon>
        <taxon>Photinus</taxon>
    </lineage>
</organism>
<dbReference type="AlphaFoldDB" id="A0A1Y1L9V9"/>
<dbReference type="GO" id="GO:0003676">
    <property type="term" value="F:nucleic acid binding"/>
    <property type="evidence" value="ECO:0007669"/>
    <property type="project" value="InterPro"/>
</dbReference>
<evidence type="ECO:0000313" key="1">
    <source>
        <dbReference type="EMBL" id="JAV70433.1"/>
    </source>
</evidence>
<reference evidence="1" key="1">
    <citation type="journal article" date="2016" name="Sci. Rep.">
        <title>Molecular characterization of firefly nuptial gifts: a multi-omics approach sheds light on postcopulatory sexual selection.</title>
        <authorList>
            <person name="Al-Wathiqui N."/>
            <person name="Fallon T.R."/>
            <person name="South A."/>
            <person name="Weng J.K."/>
            <person name="Lewis S.M."/>
        </authorList>
    </citation>
    <scope>NUCLEOTIDE SEQUENCE</scope>
</reference>
<name>A0A1Y1L9V9_PHOPY</name>
<protein>
    <submittedName>
        <fullName evidence="1">Uncharacterized protein</fullName>
    </submittedName>
</protein>